<organism evidence="1 2">
    <name type="scientific">Paenibacillus chibensis</name>
    <dbReference type="NCBI Taxonomy" id="59846"/>
    <lineage>
        <taxon>Bacteria</taxon>
        <taxon>Bacillati</taxon>
        <taxon>Bacillota</taxon>
        <taxon>Bacilli</taxon>
        <taxon>Bacillales</taxon>
        <taxon>Paenibacillaceae</taxon>
        <taxon>Paenibacillus</taxon>
    </lineage>
</organism>
<protein>
    <recommendedName>
        <fullName evidence="3">DUF3396 domain-containing protein</fullName>
    </recommendedName>
</protein>
<dbReference type="EMBL" id="JARTLD010000063">
    <property type="protein sequence ID" value="MED5020196.1"/>
    <property type="molecule type" value="Genomic_DNA"/>
</dbReference>
<name>A0ABU6PZ92_9BACL</name>
<evidence type="ECO:0000313" key="2">
    <source>
        <dbReference type="Proteomes" id="UP001343257"/>
    </source>
</evidence>
<proteinExistence type="predicted"/>
<dbReference type="RefSeq" id="WP_328281452.1">
    <property type="nucleotide sequence ID" value="NZ_JARTLD010000063.1"/>
</dbReference>
<keyword evidence="2" id="KW-1185">Reference proteome</keyword>
<accession>A0ABU6PZ92</accession>
<evidence type="ECO:0000313" key="1">
    <source>
        <dbReference type="EMBL" id="MED5020196.1"/>
    </source>
</evidence>
<evidence type="ECO:0008006" key="3">
    <source>
        <dbReference type="Google" id="ProtNLM"/>
    </source>
</evidence>
<dbReference type="Proteomes" id="UP001343257">
    <property type="component" value="Unassembled WGS sequence"/>
</dbReference>
<sequence length="281" mass="31142">MRAALKQAIAGIVPLLKDRLYDVQPPADGALEPFGIISFGEELWKSSWAGYRQMIRLKLYAGSSGMDQVDAWAEDLAEGLHRRRIASGNERPFRLYYFGSREGERAEAASGQAYRSLRFGIYIPEAEMDGDAAATVTDDWLNALLSWTRAQLGDAWSVYPTAWPSGPTDTSVLWRMAGTETKMAGASLYEIRRRFVGHVIGRNAVSEQRTAAALVEMLGSKVQLPMDTDARKHMSVSEVSADLQADGFLDGQIQLTLVQRRVRPAEEAALIRSVELHPILK</sequence>
<reference evidence="1 2" key="1">
    <citation type="submission" date="2023-03" db="EMBL/GenBank/DDBJ databases">
        <title>Bacillus Genome Sequencing.</title>
        <authorList>
            <person name="Dunlap C."/>
        </authorList>
    </citation>
    <scope>NUCLEOTIDE SEQUENCE [LARGE SCALE GENOMIC DNA]</scope>
    <source>
        <strain evidence="1 2">NRS-52</strain>
    </source>
</reference>
<gene>
    <name evidence="1" type="ORF">P9847_23285</name>
</gene>
<comment type="caution">
    <text evidence="1">The sequence shown here is derived from an EMBL/GenBank/DDBJ whole genome shotgun (WGS) entry which is preliminary data.</text>
</comment>